<name>A0A418YFD8_9GAMM</name>
<dbReference type="GO" id="GO:0003677">
    <property type="term" value="F:DNA binding"/>
    <property type="evidence" value="ECO:0007669"/>
    <property type="project" value="UniProtKB-KW"/>
</dbReference>
<dbReference type="Pfam" id="PF04237">
    <property type="entry name" value="YjbR"/>
    <property type="match status" value="1"/>
</dbReference>
<dbReference type="SUPFAM" id="SSF142906">
    <property type="entry name" value="YjbR-like"/>
    <property type="match status" value="1"/>
</dbReference>
<comment type="caution">
    <text evidence="1">The sequence shown here is derived from an EMBL/GenBank/DDBJ whole genome shotgun (WGS) entry which is preliminary data.</text>
</comment>
<reference evidence="1 2" key="2">
    <citation type="submission" date="2019-01" db="EMBL/GenBank/DDBJ databases">
        <title>Motilimonas pumilus sp. nov., isolated from the gut of sea cucumber (Apostichopus japonicus).</title>
        <authorList>
            <person name="Wang F.-Q."/>
            <person name="Ren L.-H."/>
            <person name="Lin Y.-W."/>
            <person name="Sun G.-H."/>
            <person name="Du Z.-J."/>
            <person name="Zhao J.-X."/>
            <person name="Liu X.-J."/>
            <person name="Liu L.-J."/>
        </authorList>
    </citation>
    <scope>NUCLEOTIDE SEQUENCE [LARGE SCALE GENOMIC DNA]</scope>
    <source>
        <strain evidence="1 2">PLHSC7-2</strain>
    </source>
</reference>
<accession>A0A418YFD8</accession>
<evidence type="ECO:0000313" key="2">
    <source>
        <dbReference type="Proteomes" id="UP000283255"/>
    </source>
</evidence>
<keyword evidence="2" id="KW-1185">Reference proteome</keyword>
<dbReference type="InterPro" id="IPR038056">
    <property type="entry name" value="YjbR-like_sf"/>
</dbReference>
<organism evidence="1 2">
    <name type="scientific">Motilimonas pumila</name>
    <dbReference type="NCBI Taxonomy" id="2303987"/>
    <lineage>
        <taxon>Bacteria</taxon>
        <taxon>Pseudomonadati</taxon>
        <taxon>Pseudomonadota</taxon>
        <taxon>Gammaproteobacteria</taxon>
        <taxon>Alteromonadales</taxon>
        <taxon>Alteromonadales genera incertae sedis</taxon>
        <taxon>Motilimonas</taxon>
    </lineage>
</organism>
<dbReference type="Proteomes" id="UP000283255">
    <property type="component" value="Unassembled WGS sequence"/>
</dbReference>
<reference evidence="1 2" key="1">
    <citation type="submission" date="2018-09" db="EMBL/GenBank/DDBJ databases">
        <authorList>
            <person name="Wang F."/>
        </authorList>
    </citation>
    <scope>NUCLEOTIDE SEQUENCE [LARGE SCALE GENOMIC DNA]</scope>
    <source>
        <strain evidence="1 2">PLHSC7-2</strain>
    </source>
</reference>
<evidence type="ECO:0000313" key="1">
    <source>
        <dbReference type="EMBL" id="RJG48096.1"/>
    </source>
</evidence>
<dbReference type="AlphaFoldDB" id="A0A418YFD8"/>
<dbReference type="InterPro" id="IPR058532">
    <property type="entry name" value="YjbR/MT2646/Rv2570-like"/>
</dbReference>
<proteinExistence type="predicted"/>
<dbReference type="EMBL" id="QZCH01000009">
    <property type="protein sequence ID" value="RJG48096.1"/>
    <property type="molecule type" value="Genomic_DNA"/>
</dbReference>
<dbReference type="PANTHER" id="PTHR35145">
    <property type="entry name" value="CYTOPLASMIC PROTEIN-RELATED"/>
    <property type="match status" value="1"/>
</dbReference>
<dbReference type="PANTHER" id="PTHR35145:SF1">
    <property type="entry name" value="CYTOPLASMIC PROTEIN"/>
    <property type="match status" value="1"/>
</dbReference>
<dbReference type="Gene3D" id="3.90.1150.30">
    <property type="match status" value="1"/>
</dbReference>
<dbReference type="OrthoDB" id="9804614at2"/>
<keyword evidence="1" id="KW-0238">DNA-binding</keyword>
<protein>
    <submittedName>
        <fullName evidence="1">MmcQ/YjbR family DNA-binding protein</fullName>
    </submittedName>
</protein>
<gene>
    <name evidence="1" type="ORF">D1Z90_08445</name>
</gene>
<sequence>MTYQEFNDFCRHLPATTYVVQWGNAHVWKVGTKVFAIGGWEKDNQPAFVFKASELNFNILSDEPGYRPAPYMASRGMKWIQQYRAQPDDESLRYYLTQSHRLVSAGLSKKLQKSLGLLPE</sequence>
<dbReference type="RefSeq" id="WP_119910322.1">
    <property type="nucleotide sequence ID" value="NZ_QZCH01000009.1"/>
</dbReference>
<dbReference type="InterPro" id="IPR007351">
    <property type="entry name" value="YjbR"/>
</dbReference>